<protein>
    <submittedName>
        <fullName evidence="1">Uncharacterized protein</fullName>
    </submittedName>
</protein>
<name>A0AAV9N4T1_9EURO</name>
<organism evidence="1 2">
    <name type="scientific">Exophiala bonariae</name>
    <dbReference type="NCBI Taxonomy" id="1690606"/>
    <lineage>
        <taxon>Eukaryota</taxon>
        <taxon>Fungi</taxon>
        <taxon>Dikarya</taxon>
        <taxon>Ascomycota</taxon>
        <taxon>Pezizomycotina</taxon>
        <taxon>Eurotiomycetes</taxon>
        <taxon>Chaetothyriomycetidae</taxon>
        <taxon>Chaetothyriales</taxon>
        <taxon>Herpotrichiellaceae</taxon>
        <taxon>Exophiala</taxon>
    </lineage>
</organism>
<dbReference type="RefSeq" id="XP_064704148.1">
    <property type="nucleotide sequence ID" value="XM_064848934.1"/>
</dbReference>
<dbReference type="EMBL" id="JAVRRD010000020">
    <property type="protein sequence ID" value="KAK5048943.1"/>
    <property type="molecule type" value="Genomic_DNA"/>
</dbReference>
<keyword evidence="2" id="KW-1185">Reference proteome</keyword>
<reference evidence="1 2" key="1">
    <citation type="submission" date="2023-08" db="EMBL/GenBank/DDBJ databases">
        <title>Black Yeasts Isolated from many extreme environments.</title>
        <authorList>
            <person name="Coleine C."/>
            <person name="Stajich J.E."/>
            <person name="Selbmann L."/>
        </authorList>
    </citation>
    <scope>NUCLEOTIDE SEQUENCE [LARGE SCALE GENOMIC DNA]</scope>
    <source>
        <strain evidence="1 2">CCFEE 5792</strain>
    </source>
</reference>
<evidence type="ECO:0000313" key="2">
    <source>
        <dbReference type="Proteomes" id="UP001358417"/>
    </source>
</evidence>
<sequence>MPLFENVDQTSTPLFPNLTDIDNGFSYMTSEEGDSLPDFTLLQGYSPDNMYYTDNAANLSSYRPPPMATLDLQTSNFLSCDNVDSAMLHTVNDLDANLLVERPPLAYQCPYSSYTDNSIAKGYDQINVDDFNPPYDPWSFLQANPPWLDYYYYFPYSGPLESSFTNPDDPGLFPTMMVNFPPSDPAVDYSLGNVMEEADVTLASHAIWVT</sequence>
<dbReference type="AlphaFoldDB" id="A0AAV9N4T1"/>
<accession>A0AAV9N4T1</accession>
<dbReference type="GeneID" id="89973541"/>
<proteinExistence type="predicted"/>
<evidence type="ECO:0000313" key="1">
    <source>
        <dbReference type="EMBL" id="KAK5048943.1"/>
    </source>
</evidence>
<dbReference type="Proteomes" id="UP001358417">
    <property type="component" value="Unassembled WGS sequence"/>
</dbReference>
<comment type="caution">
    <text evidence="1">The sequence shown here is derived from an EMBL/GenBank/DDBJ whole genome shotgun (WGS) entry which is preliminary data.</text>
</comment>
<gene>
    <name evidence="1" type="ORF">LTR84_005364</name>
</gene>